<dbReference type="SUPFAM" id="SSF51569">
    <property type="entry name" value="Aldolase"/>
    <property type="match status" value="1"/>
</dbReference>
<comment type="catalytic activity">
    <reaction evidence="12">
        <text>hydrogencarbonate + pyruvate + ATP = oxaloacetate + ADP + phosphate + H(+)</text>
        <dbReference type="Rhea" id="RHEA:20844"/>
        <dbReference type="ChEBI" id="CHEBI:15361"/>
        <dbReference type="ChEBI" id="CHEBI:15378"/>
        <dbReference type="ChEBI" id="CHEBI:16452"/>
        <dbReference type="ChEBI" id="CHEBI:17544"/>
        <dbReference type="ChEBI" id="CHEBI:30616"/>
        <dbReference type="ChEBI" id="CHEBI:43474"/>
        <dbReference type="ChEBI" id="CHEBI:456216"/>
        <dbReference type="EC" id="6.4.1.1"/>
    </reaction>
</comment>
<dbReference type="KEGG" id="ntp:CRH09_28235"/>
<evidence type="ECO:0000256" key="11">
    <source>
        <dbReference type="ARBA" id="ARBA00048501"/>
    </source>
</evidence>
<evidence type="ECO:0000256" key="5">
    <source>
        <dbReference type="ARBA" id="ARBA00022598"/>
    </source>
</evidence>
<dbReference type="Pfam" id="PF02786">
    <property type="entry name" value="CPSase_L_D2"/>
    <property type="match status" value="1"/>
</dbReference>
<dbReference type="SUPFAM" id="SSF89000">
    <property type="entry name" value="post-HMGL domain-like"/>
    <property type="match status" value="1"/>
</dbReference>
<feature type="domain" description="Lipoyl-binding" evidence="18">
    <location>
        <begin position="1053"/>
        <end position="1127"/>
    </location>
</feature>
<keyword evidence="6 15" id="KW-0479">Metal-binding</keyword>
<dbReference type="InterPro" id="IPR011764">
    <property type="entry name" value="Biotin_carboxylation_dom"/>
</dbReference>
<feature type="binding site" evidence="14">
    <location>
        <position position="235"/>
    </location>
    <ligand>
        <name>ATP</name>
        <dbReference type="ChEBI" id="CHEBI:30616"/>
    </ligand>
</feature>
<feature type="active site" evidence="13">
    <location>
        <position position="292"/>
    </location>
</feature>
<evidence type="ECO:0000259" key="21">
    <source>
        <dbReference type="PROSITE" id="PS50991"/>
    </source>
</evidence>
<dbReference type="UniPathway" id="UPA00138"/>
<reference evidence="22 23" key="1">
    <citation type="submission" date="2017-10" db="EMBL/GenBank/DDBJ databases">
        <title>Comparative genomics between pathogenic Norcardia.</title>
        <authorList>
            <person name="Zeng L."/>
        </authorList>
    </citation>
    <scope>NUCLEOTIDE SEQUENCE [LARGE SCALE GENOMIC DNA]</scope>
    <source>
        <strain evidence="22 23">NC_YFY_NT001</strain>
    </source>
</reference>
<dbReference type="Pfam" id="PF02436">
    <property type="entry name" value="PYC_OADA"/>
    <property type="match status" value="1"/>
</dbReference>
<evidence type="ECO:0000256" key="15">
    <source>
        <dbReference type="PIRSR" id="PIRSR001594-3"/>
    </source>
</evidence>
<dbReference type="EC" id="6.4.1.1" evidence="3 12"/>
<gene>
    <name evidence="22" type="ORF">CRH09_28235</name>
</gene>
<feature type="binding site" evidence="14">
    <location>
        <position position="867"/>
    </location>
    <ligand>
        <name>substrate</name>
    </ligand>
</feature>
<evidence type="ECO:0000259" key="18">
    <source>
        <dbReference type="PROSITE" id="PS50968"/>
    </source>
</evidence>
<dbReference type="GO" id="GO:0005737">
    <property type="term" value="C:cytoplasm"/>
    <property type="evidence" value="ECO:0007669"/>
    <property type="project" value="TreeGrafter"/>
</dbReference>
<feature type="domain" description="ATP-grasp" evidence="19">
    <location>
        <begin position="121"/>
        <end position="317"/>
    </location>
</feature>
<dbReference type="InterPro" id="IPR011054">
    <property type="entry name" value="Rudment_hybrid_motif"/>
</dbReference>
<dbReference type="SMART" id="SM00878">
    <property type="entry name" value="Biotin_carb_C"/>
    <property type="match status" value="1"/>
</dbReference>
<dbReference type="InterPro" id="IPR000891">
    <property type="entry name" value="PYR_CT"/>
</dbReference>
<feature type="modified residue" description="N6-carboxylysine" evidence="16">
    <location>
        <position position="703"/>
    </location>
</feature>
<dbReference type="AlphaFoldDB" id="A0A291RPD9"/>
<dbReference type="InterPro" id="IPR003379">
    <property type="entry name" value="Carboxylase_cons_dom"/>
</dbReference>
<comment type="pathway">
    <text evidence="2">Carbohydrate biosynthesis; gluconeogenesis.</text>
</comment>
<dbReference type="Gene3D" id="3.10.600.10">
    <property type="entry name" value="pyruvate carboxylase f1077a mutant domain"/>
    <property type="match status" value="1"/>
</dbReference>
<evidence type="ECO:0000256" key="2">
    <source>
        <dbReference type="ARBA" id="ARBA00004742"/>
    </source>
</evidence>
<dbReference type="PROSITE" id="PS00867">
    <property type="entry name" value="CPSASE_2"/>
    <property type="match status" value="1"/>
</dbReference>
<dbReference type="InterPro" id="IPR055268">
    <property type="entry name" value="PCB-like"/>
</dbReference>
<dbReference type="GO" id="GO:0046872">
    <property type="term" value="F:metal ion binding"/>
    <property type="evidence" value="ECO:0007669"/>
    <property type="project" value="UniProtKB-KW"/>
</dbReference>
<evidence type="ECO:0000259" key="19">
    <source>
        <dbReference type="PROSITE" id="PS50975"/>
    </source>
</evidence>
<keyword evidence="10" id="KW-0511">Multifunctional enzyme</keyword>
<dbReference type="Gene3D" id="3.20.20.70">
    <property type="entry name" value="Aldolase class I"/>
    <property type="match status" value="1"/>
</dbReference>
<dbReference type="NCBIfam" id="NF006761">
    <property type="entry name" value="PRK09282.1"/>
    <property type="match status" value="1"/>
</dbReference>
<feature type="domain" description="Pyruvate carboxyltransferase" evidence="21">
    <location>
        <begin position="524"/>
        <end position="793"/>
    </location>
</feature>
<feature type="binding site" evidence="14">
    <location>
        <position position="605"/>
    </location>
    <ligand>
        <name>substrate</name>
    </ligand>
</feature>
<dbReference type="PIRSF" id="PIRSF001594">
    <property type="entry name" value="Pyruv_carbox"/>
    <property type="match status" value="1"/>
</dbReference>
<dbReference type="NCBIfam" id="NF009554">
    <property type="entry name" value="PRK12999.1"/>
    <property type="match status" value="1"/>
</dbReference>
<dbReference type="Gene3D" id="3.30.470.20">
    <property type="entry name" value="ATP-grasp fold, B domain"/>
    <property type="match status" value="1"/>
</dbReference>
<dbReference type="SUPFAM" id="SSF52440">
    <property type="entry name" value="PreATP-grasp domain"/>
    <property type="match status" value="1"/>
</dbReference>
<evidence type="ECO:0000313" key="23">
    <source>
        <dbReference type="Proteomes" id="UP000221961"/>
    </source>
</evidence>
<evidence type="ECO:0000259" key="20">
    <source>
        <dbReference type="PROSITE" id="PS50979"/>
    </source>
</evidence>
<dbReference type="InterPro" id="IPR016185">
    <property type="entry name" value="PreATP-grasp_dom_sf"/>
</dbReference>
<dbReference type="SUPFAM" id="SSF51246">
    <property type="entry name" value="Rudiment single hybrid motif"/>
    <property type="match status" value="1"/>
</dbReference>
<organism evidence="22 23">
    <name type="scientific">Nocardia terpenica</name>
    <dbReference type="NCBI Taxonomy" id="455432"/>
    <lineage>
        <taxon>Bacteria</taxon>
        <taxon>Bacillati</taxon>
        <taxon>Actinomycetota</taxon>
        <taxon>Actinomycetes</taxon>
        <taxon>Mycobacteriales</taxon>
        <taxon>Nocardiaceae</taxon>
        <taxon>Nocardia</taxon>
    </lineage>
</organism>
<evidence type="ECO:0000256" key="6">
    <source>
        <dbReference type="ARBA" id="ARBA00022723"/>
    </source>
</evidence>
<evidence type="ECO:0000256" key="7">
    <source>
        <dbReference type="ARBA" id="ARBA00022741"/>
    </source>
</evidence>
<feature type="region of interest" description="Disordered" evidence="17">
    <location>
        <begin position="915"/>
        <end position="951"/>
    </location>
</feature>
<evidence type="ECO:0000256" key="10">
    <source>
        <dbReference type="ARBA" id="ARBA00023268"/>
    </source>
</evidence>
<dbReference type="Proteomes" id="UP000221961">
    <property type="component" value="Chromosome"/>
</dbReference>
<dbReference type="SUPFAM" id="SSF51230">
    <property type="entry name" value="Single hybrid motif"/>
    <property type="match status" value="1"/>
</dbReference>
<evidence type="ECO:0000256" key="3">
    <source>
        <dbReference type="ARBA" id="ARBA00013057"/>
    </source>
</evidence>
<dbReference type="InterPro" id="IPR011761">
    <property type="entry name" value="ATP-grasp"/>
</dbReference>
<dbReference type="Pfam" id="PF00364">
    <property type="entry name" value="Biotin_lipoyl"/>
    <property type="match status" value="1"/>
</dbReference>
<evidence type="ECO:0000256" key="14">
    <source>
        <dbReference type="PIRSR" id="PIRSR001594-2"/>
    </source>
</evidence>
<keyword evidence="8 12" id="KW-0067">ATP-binding</keyword>
<dbReference type="InterPro" id="IPR005481">
    <property type="entry name" value="BC-like_N"/>
</dbReference>
<evidence type="ECO:0000256" key="4">
    <source>
        <dbReference type="ARBA" id="ARBA00022432"/>
    </source>
</evidence>
<evidence type="ECO:0000256" key="1">
    <source>
        <dbReference type="ARBA" id="ARBA00001953"/>
    </source>
</evidence>
<feature type="binding site" evidence="15">
    <location>
        <position position="732"/>
    </location>
    <ligand>
        <name>Mn(2+)</name>
        <dbReference type="ChEBI" id="CHEBI:29035"/>
    </ligand>
</feature>
<dbReference type="Gene3D" id="2.40.50.100">
    <property type="match status" value="1"/>
</dbReference>
<keyword evidence="7 12" id="KW-0547">Nucleotide-binding</keyword>
<dbReference type="PANTHER" id="PTHR43778">
    <property type="entry name" value="PYRUVATE CARBOXYLASE"/>
    <property type="match status" value="1"/>
</dbReference>
<dbReference type="SUPFAM" id="SSF56059">
    <property type="entry name" value="Glutathione synthetase ATP-binding domain-like"/>
    <property type="match status" value="1"/>
</dbReference>
<dbReference type="Pfam" id="PF00682">
    <property type="entry name" value="HMGL-like"/>
    <property type="match status" value="1"/>
</dbReference>
<dbReference type="InterPro" id="IPR005930">
    <property type="entry name" value="Pyruv_COase"/>
</dbReference>
<dbReference type="InterPro" id="IPR001882">
    <property type="entry name" value="Biotin_BS"/>
</dbReference>
<dbReference type="GO" id="GO:0004736">
    <property type="term" value="F:pyruvate carboxylase activity"/>
    <property type="evidence" value="ECO:0007669"/>
    <property type="project" value="UniProtKB-EC"/>
</dbReference>
<dbReference type="InterPro" id="IPR000089">
    <property type="entry name" value="Biotin_lipoyl"/>
</dbReference>
<dbReference type="PROSITE" id="PS00188">
    <property type="entry name" value="BIOTIN"/>
    <property type="match status" value="1"/>
</dbReference>
<dbReference type="GO" id="GO:0006094">
    <property type="term" value="P:gluconeogenesis"/>
    <property type="evidence" value="ECO:0007669"/>
    <property type="project" value="UniProtKB-UniPathway"/>
</dbReference>
<dbReference type="FunFam" id="3.10.600.10:FF:000003">
    <property type="entry name" value="Pyruvate carboxylase"/>
    <property type="match status" value="1"/>
</dbReference>
<feature type="binding site" evidence="15">
    <location>
        <position position="533"/>
    </location>
    <ligand>
        <name>Mn(2+)</name>
        <dbReference type="ChEBI" id="CHEBI:29035"/>
    </ligand>
</feature>
<evidence type="ECO:0000256" key="9">
    <source>
        <dbReference type="ARBA" id="ARBA00023267"/>
    </source>
</evidence>
<protein>
    <recommendedName>
        <fullName evidence="3 12">Pyruvate carboxylase</fullName>
        <ecNumber evidence="3 12">6.4.1.1</ecNumber>
    </recommendedName>
</protein>
<comment type="cofactor">
    <cofactor evidence="1 12">
        <name>biotin</name>
        <dbReference type="ChEBI" id="CHEBI:57586"/>
    </cofactor>
</comment>
<evidence type="ECO:0000256" key="17">
    <source>
        <dbReference type="SAM" id="MobiDB-lite"/>
    </source>
</evidence>
<keyword evidence="5 12" id="KW-0436">Ligase</keyword>
<dbReference type="CDD" id="cd06850">
    <property type="entry name" value="biotinyl_domain"/>
    <property type="match status" value="1"/>
</dbReference>
<dbReference type="InterPro" id="IPR005479">
    <property type="entry name" value="CPAse_ATP-bd"/>
</dbReference>
<dbReference type="InterPro" id="IPR005482">
    <property type="entry name" value="Biotin_COase_C"/>
</dbReference>
<feature type="modified residue" description="N6-biotinyllysine" evidence="16">
    <location>
        <position position="1093"/>
    </location>
</feature>
<dbReference type="CDD" id="cd07937">
    <property type="entry name" value="DRE_TIM_PC_TC_5S"/>
    <property type="match status" value="1"/>
</dbReference>
<dbReference type="InterPro" id="IPR011053">
    <property type="entry name" value="Single_hybrid_motif"/>
</dbReference>
<dbReference type="PANTHER" id="PTHR43778:SF2">
    <property type="entry name" value="PYRUVATE CARBOXYLASE, MITOCHONDRIAL"/>
    <property type="match status" value="1"/>
</dbReference>
<proteinExistence type="predicted"/>
<dbReference type="FunFam" id="3.30.470.20:FF:000012">
    <property type="entry name" value="Pyruvate carboxylase"/>
    <property type="match status" value="1"/>
</dbReference>
<dbReference type="PROSITE" id="PS50975">
    <property type="entry name" value="ATP_GRASP"/>
    <property type="match status" value="1"/>
</dbReference>
<evidence type="ECO:0000256" key="16">
    <source>
        <dbReference type="PIRSR" id="PIRSR001594-4"/>
    </source>
</evidence>
<comment type="catalytic activity">
    <reaction evidence="11">
        <text>N(6)-biotinyl-L-lysyl-[protein] + hydrogencarbonate + ATP = N(6)-carboxybiotinyl-L-lysyl-[protein] + ADP + phosphate + H(+)</text>
        <dbReference type="Rhea" id="RHEA:13501"/>
        <dbReference type="Rhea" id="RHEA-COMP:10505"/>
        <dbReference type="Rhea" id="RHEA-COMP:10506"/>
        <dbReference type="ChEBI" id="CHEBI:15378"/>
        <dbReference type="ChEBI" id="CHEBI:17544"/>
        <dbReference type="ChEBI" id="CHEBI:30616"/>
        <dbReference type="ChEBI" id="CHEBI:43474"/>
        <dbReference type="ChEBI" id="CHEBI:83144"/>
        <dbReference type="ChEBI" id="CHEBI:83145"/>
        <dbReference type="ChEBI" id="CHEBI:456216"/>
        <dbReference type="EC" id="6.3.4.14"/>
    </reaction>
    <physiologicalReaction direction="left-to-right" evidence="11">
        <dbReference type="Rhea" id="RHEA:13502"/>
    </physiologicalReaction>
</comment>
<dbReference type="PROSITE" id="PS50968">
    <property type="entry name" value="BIOTINYL_LIPOYL"/>
    <property type="match status" value="1"/>
</dbReference>
<dbReference type="Pfam" id="PF00289">
    <property type="entry name" value="Biotin_carb_N"/>
    <property type="match status" value="1"/>
</dbReference>
<sequence length="1134" mass="122090">MFSKVLVANRGEIAIRAFRAAYELGVGTVAVFPYEDRNSVHRLKADESYQIGVPGHPVRAYLSIDEIIKAAQTAGADAVYPGYGFLSENPDLAAACAREGITFIGPSAEVLELTGNKARAIAAAKAAGLPVLNSSAPSAEVDELLAASESMRFPVFVKAVAGGGGRGMRRVAEREQLRESIEAAMREAESAFGDPTVFLEQAVVNPRHIEVQILADQHGNVMHLFERDCSLQRRHQKVIELAPAPNLDPALRERICTDAVAFAREIGYSCAGTVEFLLDERGNHVFIEMNPRIQVEHTVTEEITDVDLVQAQLRIAAGRTLEELGLSQDSVSIHGAALQCRITTEDPANGFRPDTGRITAYRSPGGGGIRLDGGANLGAEVGAYFDSMLVKLTCRGRDFGAAVARARRAVAEFRIRGVATNIPFLQAVLDDQDFRDGRVTTSFIDERPHLLTQRGSADRGTKILRYLADVTVNKPHGQRPTTVYPHDKLPPLDLTVPPPDGSRQRLLRLGPEGFARSLREQRAVGVTDTTFRDAHQSLLATRVRTNGLLEAAEYVARMTPELLSIECWGGATYDVALRFLYEDPWERLAALREAVPNICLQMLLRGRNTVGYTPYPEQVTRAFVSEATATGIDIFRIFDALNNVDQMRPAIDAVRETGTAIAEVALSYTGDLSDPNEDLYTLDYYLKLAEQIVAAGAHVIGIKDMAGLLRAPAAHTLVTALRSNFDLPVHVHTHDTPGGQLATYLAAWQAGADAVDGASAPMAGTTSQPALSAIVAAAAHSPYDTGIDLQKVCDLEPYWEALRKGYAPFESGLPGPTGRVYHHEIPGGQLSNLRQQAIALGLGDRFEEVEAKYAAADRLLGRLVKVTPSSKVVGDLALALVGSGVDVEDFARDPGRFDIPDSVIGFLRGELGTPAGGWPEPFRSKALAGRGPAKPETALSPADDAALRGSSQQRRETLNRLLFPGPTAEFLAHREKYGDTSGLSANQFFYGLRHGEEHRVQLEKGVTLLIGLEAISEPDERGMRTVMCILNGQLRPVTVRDRSIASEVPTAEKADKTNPGQVAAPFAGVVTLVVAEGETIAAGDTIGTIEAMKMEAAITAPRGGVVRRVAIGRVQQVEGGDLLVEVSLTEAAAE</sequence>
<feature type="binding site" evidence="14">
    <location>
        <position position="117"/>
    </location>
    <ligand>
        <name>ATP</name>
        <dbReference type="ChEBI" id="CHEBI:30616"/>
    </ligand>
</feature>
<evidence type="ECO:0000256" key="12">
    <source>
        <dbReference type="PIRNR" id="PIRNR001594"/>
    </source>
</evidence>
<evidence type="ECO:0000256" key="13">
    <source>
        <dbReference type="PIRSR" id="PIRSR001594-1"/>
    </source>
</evidence>
<keyword evidence="9 12" id="KW-0092">Biotin</keyword>
<evidence type="ECO:0000256" key="8">
    <source>
        <dbReference type="ARBA" id="ARBA00022840"/>
    </source>
</evidence>
<dbReference type="InterPro" id="IPR013785">
    <property type="entry name" value="Aldolase_TIM"/>
</dbReference>
<dbReference type="FunFam" id="3.20.20.70:FF:000120">
    <property type="entry name" value="Pyruvate carboxylase"/>
    <property type="match status" value="1"/>
</dbReference>
<dbReference type="GO" id="GO:0005524">
    <property type="term" value="F:ATP binding"/>
    <property type="evidence" value="ECO:0007669"/>
    <property type="project" value="UniProtKB-UniRule"/>
</dbReference>
<keyword evidence="22" id="KW-0670">Pyruvate</keyword>
<dbReference type="PROSITE" id="PS50979">
    <property type="entry name" value="BC"/>
    <property type="match status" value="1"/>
</dbReference>
<feature type="binding site" description="via carbamate group" evidence="15">
    <location>
        <position position="703"/>
    </location>
    <ligand>
        <name>Mn(2+)</name>
        <dbReference type="ChEBI" id="CHEBI:29035"/>
    </ligand>
</feature>
<feature type="binding site" evidence="14">
    <location>
        <position position="200"/>
    </location>
    <ligand>
        <name>ATP</name>
        <dbReference type="ChEBI" id="CHEBI:30616"/>
    </ligand>
</feature>
<dbReference type="NCBIfam" id="TIGR01235">
    <property type="entry name" value="pyruv_carbox"/>
    <property type="match status" value="1"/>
</dbReference>
<dbReference type="Pfam" id="PF02785">
    <property type="entry name" value="Biotin_carb_C"/>
    <property type="match status" value="1"/>
</dbReference>
<keyword evidence="4" id="KW-0312">Gluconeogenesis</keyword>
<evidence type="ECO:0000313" key="22">
    <source>
        <dbReference type="EMBL" id="ATL69491.1"/>
    </source>
</evidence>
<dbReference type="RefSeq" id="WP_098696516.1">
    <property type="nucleotide sequence ID" value="NZ_CP023778.1"/>
</dbReference>
<dbReference type="EMBL" id="CP023778">
    <property type="protein sequence ID" value="ATL69491.1"/>
    <property type="molecule type" value="Genomic_DNA"/>
</dbReference>
<dbReference type="GO" id="GO:0004075">
    <property type="term" value="F:biotin carboxylase activity"/>
    <property type="evidence" value="ECO:0007669"/>
    <property type="project" value="UniProtKB-EC"/>
</dbReference>
<comment type="function">
    <text evidence="12">Catalyzes a 2-step reaction, involving the ATP-dependent carboxylation of the covalently attached biotin in the first step and the transfer of the carboxyl group to pyruvate in the second.</text>
</comment>
<name>A0A291RPD9_9NOCA</name>
<accession>A0A291RPD9</accession>
<dbReference type="PROSITE" id="PS50991">
    <property type="entry name" value="PYR_CT"/>
    <property type="match status" value="1"/>
</dbReference>
<feature type="domain" description="Biotin carboxylation" evidence="20">
    <location>
        <begin position="1"/>
        <end position="449"/>
    </location>
</feature>
<dbReference type="GeneID" id="88361186"/>
<feature type="binding site" evidence="15">
    <location>
        <position position="734"/>
    </location>
    <ligand>
        <name>Mn(2+)</name>
        <dbReference type="ChEBI" id="CHEBI:29035"/>
    </ligand>
</feature>